<comment type="cofactor">
    <cofactor evidence="2">
        <name>Mg(2+)</name>
        <dbReference type="ChEBI" id="CHEBI:18420"/>
    </cofactor>
</comment>
<dbReference type="PANTHER" id="PTHR30457:SF0">
    <property type="entry name" value="PHOSPHATASE, PUTATIVE (AFU_ORTHOLOGUE AFUA_4G01070)-RELATED"/>
    <property type="match status" value="1"/>
</dbReference>
<comment type="catalytic activity">
    <reaction evidence="1 9">
        <text>a ribonucleoside 5'-phosphate + H2O = a ribonucleoside + phosphate</text>
        <dbReference type="Rhea" id="RHEA:12484"/>
        <dbReference type="ChEBI" id="CHEBI:15377"/>
        <dbReference type="ChEBI" id="CHEBI:18254"/>
        <dbReference type="ChEBI" id="CHEBI:43474"/>
        <dbReference type="ChEBI" id="CHEBI:58043"/>
        <dbReference type="EC" id="3.1.3.5"/>
    </reaction>
</comment>
<evidence type="ECO:0000256" key="5">
    <source>
        <dbReference type="ARBA" id="ARBA00022490"/>
    </source>
</evidence>
<feature type="binding site" evidence="9">
    <location>
        <position position="51"/>
    </location>
    <ligand>
        <name>a divalent metal cation</name>
        <dbReference type="ChEBI" id="CHEBI:60240"/>
    </ligand>
</feature>
<dbReference type="HAMAP" id="MF_00060">
    <property type="entry name" value="SurE"/>
    <property type="match status" value="1"/>
</dbReference>
<dbReference type="SUPFAM" id="SSF64167">
    <property type="entry name" value="SurE-like"/>
    <property type="match status" value="1"/>
</dbReference>
<evidence type="ECO:0000256" key="3">
    <source>
        <dbReference type="ARBA" id="ARBA00004496"/>
    </source>
</evidence>
<dbReference type="GO" id="GO:0008253">
    <property type="term" value="F:5'-nucleotidase activity"/>
    <property type="evidence" value="ECO:0007669"/>
    <property type="project" value="UniProtKB-UniRule"/>
</dbReference>
<dbReference type="GO" id="GO:0005737">
    <property type="term" value="C:cytoplasm"/>
    <property type="evidence" value="ECO:0007669"/>
    <property type="project" value="UniProtKB-SubCell"/>
</dbReference>
<evidence type="ECO:0000256" key="6">
    <source>
        <dbReference type="ARBA" id="ARBA00022723"/>
    </source>
</evidence>
<dbReference type="InterPro" id="IPR036523">
    <property type="entry name" value="SurE-like_sf"/>
</dbReference>
<dbReference type="InterPro" id="IPR030048">
    <property type="entry name" value="SurE"/>
</dbReference>
<feature type="domain" description="Survival protein SurE-like phosphatase/nucleotidase" evidence="10">
    <location>
        <begin position="15"/>
        <end position="203"/>
    </location>
</feature>
<evidence type="ECO:0000256" key="9">
    <source>
        <dbReference type="HAMAP-Rule" id="MF_00060"/>
    </source>
</evidence>
<dbReference type="Gene3D" id="3.40.1210.10">
    <property type="entry name" value="Survival protein SurE-like phosphatase/nucleotidase"/>
    <property type="match status" value="1"/>
</dbReference>
<evidence type="ECO:0000256" key="8">
    <source>
        <dbReference type="ARBA" id="ARBA00022801"/>
    </source>
</evidence>
<dbReference type="FunFam" id="3.40.1210.10:FF:000001">
    <property type="entry name" value="5'/3'-nucleotidase SurE"/>
    <property type="match status" value="1"/>
</dbReference>
<comment type="similarity">
    <text evidence="4 9">Belongs to the SurE nucleotidase family.</text>
</comment>
<dbReference type="GO" id="GO:0000166">
    <property type="term" value="F:nucleotide binding"/>
    <property type="evidence" value="ECO:0007669"/>
    <property type="project" value="UniProtKB-KW"/>
</dbReference>
<dbReference type="EMBL" id="DSGB01000001">
    <property type="protein sequence ID" value="HER94951.1"/>
    <property type="molecule type" value="Genomic_DNA"/>
</dbReference>
<gene>
    <name evidence="9 11" type="primary">surE</name>
    <name evidence="11" type="ORF">ENO59_00300</name>
</gene>
<evidence type="ECO:0000256" key="7">
    <source>
        <dbReference type="ARBA" id="ARBA00022741"/>
    </source>
</evidence>
<dbReference type="NCBIfam" id="NF001492">
    <property type="entry name" value="PRK00346.2-2"/>
    <property type="match status" value="1"/>
</dbReference>
<comment type="function">
    <text evidence="9">Nucleotidase that shows phosphatase activity on nucleoside 5'-monophosphates.</text>
</comment>
<keyword evidence="5 9" id="KW-0963">Cytoplasm</keyword>
<evidence type="ECO:0000256" key="1">
    <source>
        <dbReference type="ARBA" id="ARBA00000815"/>
    </source>
</evidence>
<dbReference type="PANTHER" id="PTHR30457">
    <property type="entry name" value="5'-NUCLEOTIDASE SURE"/>
    <property type="match status" value="1"/>
</dbReference>
<dbReference type="Pfam" id="PF01975">
    <property type="entry name" value="SurE"/>
    <property type="match status" value="1"/>
</dbReference>
<dbReference type="InterPro" id="IPR002828">
    <property type="entry name" value="SurE-like_Pase/nucleotidase"/>
</dbReference>
<comment type="caution">
    <text evidence="11">The sequence shown here is derived from an EMBL/GenBank/DDBJ whole genome shotgun (WGS) entry which is preliminary data.</text>
</comment>
<feature type="binding site" evidence="9">
    <location>
        <position position="110"/>
    </location>
    <ligand>
        <name>a divalent metal cation</name>
        <dbReference type="ChEBI" id="CHEBI:60240"/>
    </ligand>
</feature>
<protein>
    <recommendedName>
        <fullName evidence="9">5'-nucleotidase SurE</fullName>
        <ecNumber evidence="9">3.1.3.5</ecNumber>
    </recommendedName>
    <alternativeName>
        <fullName evidence="9">Nucleoside 5'-monophosphate phosphohydrolase</fullName>
    </alternativeName>
</protein>
<dbReference type="NCBIfam" id="TIGR00087">
    <property type="entry name" value="surE"/>
    <property type="match status" value="1"/>
</dbReference>
<feature type="binding site" evidence="9">
    <location>
        <position position="21"/>
    </location>
    <ligand>
        <name>a divalent metal cation</name>
        <dbReference type="ChEBI" id="CHEBI:60240"/>
    </ligand>
</feature>
<name>A0A7V2AYF0_RHOMR</name>
<sequence>MMNPKRTSANHRPLILVCNDDGIDAPGLAALAEAMDALGIVYVVAPIEEQSAVGHAITVRDPVRVRRWPFRLPSGEVEAYAVSGTPADCVKLAVHQLLPHRPDLVVSGINRGPNTAVNVIYSGTVSAATEAAILGIDAIAFSLCNWEPKDYRAAAYYARKIALAVLQRGLPPGILLNVNIPDLPLEAIQGIAITRQARSRWEESFTERFDPHNQPYYWLTGRFVNLDEGDDTDLEAIEQGYVSITPLHHDLTAHAYRSMLRAWDWEGITLAQAHPTDRP</sequence>
<keyword evidence="8 9" id="KW-0378">Hydrolase</keyword>
<evidence type="ECO:0000256" key="2">
    <source>
        <dbReference type="ARBA" id="ARBA00001946"/>
    </source>
</evidence>
<dbReference type="NCBIfam" id="NF001490">
    <property type="entry name" value="PRK00346.1-4"/>
    <property type="match status" value="1"/>
</dbReference>
<dbReference type="GO" id="GO:0046872">
    <property type="term" value="F:metal ion binding"/>
    <property type="evidence" value="ECO:0007669"/>
    <property type="project" value="UniProtKB-UniRule"/>
</dbReference>
<comment type="cofactor">
    <cofactor evidence="9">
        <name>a divalent metal cation</name>
        <dbReference type="ChEBI" id="CHEBI:60240"/>
    </cofactor>
    <text evidence="9">Binds 1 divalent metal cation per subunit.</text>
</comment>
<feature type="binding site" evidence="9">
    <location>
        <position position="20"/>
    </location>
    <ligand>
        <name>a divalent metal cation</name>
        <dbReference type="ChEBI" id="CHEBI:60240"/>
    </ligand>
</feature>
<proteinExistence type="inferred from homology"/>
<evidence type="ECO:0000259" key="10">
    <source>
        <dbReference type="Pfam" id="PF01975"/>
    </source>
</evidence>
<keyword evidence="7 9" id="KW-0547">Nucleotide-binding</keyword>
<dbReference type="EC" id="3.1.3.5" evidence="9"/>
<comment type="subcellular location">
    <subcellularLocation>
        <location evidence="3 9">Cytoplasm</location>
    </subcellularLocation>
</comment>
<reference evidence="11" key="1">
    <citation type="journal article" date="2020" name="mSystems">
        <title>Genome- and Community-Level Interaction Insights into Carbon Utilization and Element Cycling Functions of Hydrothermarchaeota in Hydrothermal Sediment.</title>
        <authorList>
            <person name="Zhou Z."/>
            <person name="Liu Y."/>
            <person name="Xu W."/>
            <person name="Pan J."/>
            <person name="Luo Z.H."/>
            <person name="Li M."/>
        </authorList>
    </citation>
    <scope>NUCLEOTIDE SEQUENCE [LARGE SCALE GENOMIC DNA]</scope>
    <source>
        <strain evidence="11">SpSt-143</strain>
    </source>
</reference>
<dbReference type="AlphaFoldDB" id="A0A7V2AYF0"/>
<evidence type="ECO:0000256" key="4">
    <source>
        <dbReference type="ARBA" id="ARBA00011062"/>
    </source>
</evidence>
<organism evidence="11">
    <name type="scientific">Rhodothermus marinus</name>
    <name type="common">Rhodothermus obamensis</name>
    <dbReference type="NCBI Taxonomy" id="29549"/>
    <lineage>
        <taxon>Bacteria</taxon>
        <taxon>Pseudomonadati</taxon>
        <taxon>Rhodothermota</taxon>
        <taxon>Rhodothermia</taxon>
        <taxon>Rhodothermales</taxon>
        <taxon>Rhodothermaceae</taxon>
        <taxon>Rhodothermus</taxon>
    </lineage>
</organism>
<evidence type="ECO:0000313" key="11">
    <source>
        <dbReference type="EMBL" id="HER94951.1"/>
    </source>
</evidence>
<keyword evidence="6 9" id="KW-0479">Metal-binding</keyword>
<accession>A0A7V2AYF0</accession>